<accession>A0A3G8YNW0</accession>
<keyword evidence="4" id="KW-0998">Cell outer membrane</keyword>
<dbReference type="GO" id="GO:0042597">
    <property type="term" value="C:periplasmic space"/>
    <property type="evidence" value="ECO:0007669"/>
    <property type="project" value="UniProtKB-SubCell"/>
</dbReference>
<dbReference type="Proteomes" id="UP000276417">
    <property type="component" value="Chromosome 2"/>
</dbReference>
<keyword evidence="5" id="KW-1133">Transmembrane helix</keyword>
<protein>
    <submittedName>
        <fullName evidence="6">Prepilin-type N-terminal cleavage/methylation domain-containing protein</fullName>
    </submittedName>
</protein>
<evidence type="ECO:0000313" key="7">
    <source>
        <dbReference type="Proteomes" id="UP000276417"/>
    </source>
</evidence>
<dbReference type="InterPro" id="IPR045584">
    <property type="entry name" value="Pilin-like"/>
</dbReference>
<gene>
    <name evidence="6" type="ORF">EHF33_15555</name>
</gene>
<name>A0A3G8YNW0_9DEIO</name>
<dbReference type="InterPro" id="IPR012902">
    <property type="entry name" value="N_methyl_site"/>
</dbReference>
<organism evidence="6 7">
    <name type="scientific">Deinococcus psychrotolerans</name>
    <dbReference type="NCBI Taxonomy" id="2489213"/>
    <lineage>
        <taxon>Bacteria</taxon>
        <taxon>Thermotogati</taxon>
        <taxon>Deinococcota</taxon>
        <taxon>Deinococci</taxon>
        <taxon>Deinococcales</taxon>
        <taxon>Deinococcaceae</taxon>
        <taxon>Deinococcus</taxon>
    </lineage>
</organism>
<keyword evidence="3" id="KW-0574">Periplasm</keyword>
<evidence type="ECO:0000256" key="3">
    <source>
        <dbReference type="ARBA" id="ARBA00022764"/>
    </source>
</evidence>
<feature type="transmembrane region" description="Helical" evidence="5">
    <location>
        <begin position="12"/>
        <end position="33"/>
    </location>
</feature>
<dbReference type="GO" id="GO:0009279">
    <property type="term" value="C:cell outer membrane"/>
    <property type="evidence" value="ECO:0007669"/>
    <property type="project" value="UniProtKB-SubCell"/>
</dbReference>
<evidence type="ECO:0000313" key="6">
    <source>
        <dbReference type="EMBL" id="AZI44304.1"/>
    </source>
</evidence>
<evidence type="ECO:0000256" key="4">
    <source>
        <dbReference type="ARBA" id="ARBA00023237"/>
    </source>
</evidence>
<dbReference type="NCBIfam" id="TIGR02532">
    <property type="entry name" value="IV_pilin_GFxxxE"/>
    <property type="match status" value="1"/>
</dbReference>
<evidence type="ECO:0000256" key="1">
    <source>
        <dbReference type="ARBA" id="ARBA00004203"/>
    </source>
</evidence>
<dbReference type="RefSeq" id="WP_124873812.1">
    <property type="nucleotide sequence ID" value="NZ_CP034184.1"/>
</dbReference>
<reference evidence="6 7" key="1">
    <citation type="submission" date="2018-11" db="EMBL/GenBank/DDBJ databases">
        <title>Deinococcus shelandsis sp. nov., isolated from South Shetland Islands soil of Antarctica.</title>
        <authorList>
            <person name="Tian J."/>
        </authorList>
    </citation>
    <scope>NUCLEOTIDE SEQUENCE [LARGE SCALE GENOMIC DNA]</scope>
    <source>
        <strain evidence="6 7">S14-83T</strain>
    </source>
</reference>
<dbReference type="Gene3D" id="3.30.700.10">
    <property type="entry name" value="Glycoprotein, Type 4 Pilin"/>
    <property type="match status" value="1"/>
</dbReference>
<keyword evidence="7" id="KW-1185">Reference proteome</keyword>
<comment type="subcellular location">
    <subcellularLocation>
        <location evidence="1">Cell outer membrane</location>
        <topology evidence="1">Single-pass membrane protein</topology>
    </subcellularLocation>
    <subcellularLocation>
        <location evidence="2">Periplasm</location>
    </subcellularLocation>
</comment>
<dbReference type="KEGG" id="dph:EHF33_15555"/>
<dbReference type="SUPFAM" id="SSF54523">
    <property type="entry name" value="Pili subunits"/>
    <property type="match status" value="1"/>
</dbReference>
<keyword evidence="5" id="KW-0812">Transmembrane</keyword>
<dbReference type="EMBL" id="CP034184">
    <property type="protein sequence ID" value="AZI44304.1"/>
    <property type="molecule type" value="Genomic_DNA"/>
</dbReference>
<proteinExistence type="predicted"/>
<sequence length="180" mass="20114">MPKSLAPPLTAGFTIVELLVVIFIIGLILSLTLPNLHNDNRDVDLFAFQLSSYLEDAQQLARTQEEKILVNYNCRKKEFSWVQFTSTDPSVTGTYEESKIVADSILKVPDKLDVAPRSQVQCGNMPAYVDSTVRTVTFNQSGHIISHTYPNAFIAGQENDYSRLTGYFVAVSPFLGVRTY</sequence>
<evidence type="ECO:0000256" key="5">
    <source>
        <dbReference type="SAM" id="Phobius"/>
    </source>
</evidence>
<evidence type="ECO:0000256" key="2">
    <source>
        <dbReference type="ARBA" id="ARBA00004418"/>
    </source>
</evidence>
<dbReference type="AlphaFoldDB" id="A0A3G8YNW0"/>
<keyword evidence="5" id="KW-0472">Membrane</keyword>